<dbReference type="GO" id="GO:0006641">
    <property type="term" value="P:triglyceride metabolic process"/>
    <property type="evidence" value="ECO:0007669"/>
    <property type="project" value="UniProtKB-ARBA"/>
</dbReference>
<keyword evidence="5" id="KW-0472">Membrane</keyword>
<evidence type="ECO:0000313" key="7">
    <source>
        <dbReference type="EMBL" id="PRT56983.1"/>
    </source>
</evidence>
<dbReference type="RefSeq" id="XP_024666928.1">
    <property type="nucleotide sequence ID" value="XM_024811160.1"/>
</dbReference>
<feature type="domain" description="PNPLA" evidence="6">
    <location>
        <begin position="184"/>
        <end position="368"/>
    </location>
</feature>
<name>A0A2T0FPR0_9ASCO</name>
<evidence type="ECO:0000256" key="5">
    <source>
        <dbReference type="SAM" id="Phobius"/>
    </source>
</evidence>
<dbReference type="OrthoDB" id="10049244at2759"/>
<dbReference type="GO" id="GO:0004806">
    <property type="term" value="F:triacylglycerol lipase activity"/>
    <property type="evidence" value="ECO:0007669"/>
    <property type="project" value="InterPro"/>
</dbReference>
<feature type="transmembrane region" description="Helical" evidence="5">
    <location>
        <begin position="7"/>
        <end position="31"/>
    </location>
</feature>
<evidence type="ECO:0000256" key="1">
    <source>
        <dbReference type="ARBA" id="ARBA00022801"/>
    </source>
</evidence>
<dbReference type="InterPro" id="IPR050301">
    <property type="entry name" value="NTE"/>
</dbReference>
<keyword evidence="1" id="KW-0378">Hydrolase</keyword>
<comment type="caution">
    <text evidence="4">Lacks conserved residue(s) required for the propagation of feature annotation.</text>
</comment>
<dbReference type="STRING" id="45607.A0A2T0FPR0"/>
<dbReference type="PANTHER" id="PTHR14226">
    <property type="entry name" value="NEUROPATHY TARGET ESTERASE/SWISS CHEESE D.MELANOGASTER"/>
    <property type="match status" value="1"/>
</dbReference>
<evidence type="ECO:0000256" key="2">
    <source>
        <dbReference type="ARBA" id="ARBA00022963"/>
    </source>
</evidence>
<dbReference type="GeneID" id="36518351"/>
<dbReference type="Gene3D" id="3.40.1090.10">
    <property type="entry name" value="Cytosolic phospholipase A2 catalytic domain"/>
    <property type="match status" value="1"/>
</dbReference>
<proteinExistence type="predicted"/>
<evidence type="ECO:0000259" key="6">
    <source>
        <dbReference type="PROSITE" id="PS51635"/>
    </source>
</evidence>
<dbReference type="EMBL" id="NDIQ01000022">
    <property type="protein sequence ID" value="PRT56983.1"/>
    <property type="molecule type" value="Genomic_DNA"/>
</dbReference>
<keyword evidence="5" id="KW-1133">Transmembrane helix</keyword>
<dbReference type="Pfam" id="PF11815">
    <property type="entry name" value="DUF3336"/>
    <property type="match status" value="1"/>
</dbReference>
<gene>
    <name evidence="7" type="ORF">B9G98_04603</name>
</gene>
<dbReference type="AlphaFoldDB" id="A0A2T0FPR0"/>
<evidence type="ECO:0000256" key="3">
    <source>
        <dbReference type="ARBA" id="ARBA00023098"/>
    </source>
</evidence>
<evidence type="ECO:0000313" key="8">
    <source>
        <dbReference type="Proteomes" id="UP000238350"/>
    </source>
</evidence>
<dbReference type="InterPro" id="IPR021771">
    <property type="entry name" value="Triacylglycerol_lipase_N"/>
</dbReference>
<dbReference type="Proteomes" id="UP000238350">
    <property type="component" value="Unassembled WGS sequence"/>
</dbReference>
<dbReference type="PANTHER" id="PTHR14226:SF44">
    <property type="entry name" value="TRIACYLGLYCEROL LIPASE 3"/>
    <property type="match status" value="1"/>
</dbReference>
<sequence>MLRVIKISLVVIWLVVANFVGMIVDMVRSWFSSIFTFTPDRDEMLARLSEAKTFEEWQGIAGNLDVLSGNDLWRQNPMSKVYDYKLIASRFRHLIASRKSGNYEQVAELVRSGSLRNLASICEIDLYNCAYAGTKYLIEDYITEVIHCLQDLADASFERSSSWDHQRRLDYFHDTKRSYGTTSLVLHGGSLFGLCHLGTVKALLSAGLLPNVITGATVGAIVAAFVCSVPAEELLDTIKNLTDELPAIPSDYGKSRFGSVVEAVIRSRYPPEVLLFEQCVYDKLGDMTFEDAFRISGRALNIVVMSTDQSIHPDKGPQRLLNYLTTPKVIIRTAVRASIGTNILRRTENVQIMAKDYNGDTIPFLYRKLHYMPANSATHTSPRDSPYNRLSELFNVNNYIVSVTRPYFAPVLLSDFKHRGESRWLHPAIRLGRTIVQYRVAQMAELGLFPQSMRSLFLDENIPGGFQVNVVPEQGSILQNYAMLVDSQNLKGKVEHWIRIGEQSVWPMIAVIWSRTAIEHTLDSIYTSLVNGER</sequence>
<dbReference type="InterPro" id="IPR016035">
    <property type="entry name" value="Acyl_Trfase/lysoPLipase"/>
</dbReference>
<dbReference type="InterPro" id="IPR002641">
    <property type="entry name" value="PNPLA_dom"/>
</dbReference>
<dbReference type="PROSITE" id="PS51635">
    <property type="entry name" value="PNPLA"/>
    <property type="match status" value="1"/>
</dbReference>
<comment type="caution">
    <text evidence="7">The sequence shown here is derived from an EMBL/GenBank/DDBJ whole genome shotgun (WGS) entry which is preliminary data.</text>
</comment>
<keyword evidence="5" id="KW-0812">Transmembrane</keyword>
<evidence type="ECO:0000256" key="4">
    <source>
        <dbReference type="PROSITE-ProRule" id="PRU01161"/>
    </source>
</evidence>
<dbReference type="SUPFAM" id="SSF52151">
    <property type="entry name" value="FabD/lysophospholipase-like"/>
    <property type="match status" value="1"/>
</dbReference>
<protein>
    <submittedName>
        <fullName evidence="7">Lipase 3</fullName>
    </submittedName>
</protein>
<dbReference type="Pfam" id="PF01734">
    <property type="entry name" value="Patatin"/>
    <property type="match status" value="1"/>
</dbReference>
<keyword evidence="2" id="KW-0442">Lipid degradation</keyword>
<dbReference type="GO" id="GO:0016042">
    <property type="term" value="P:lipid catabolic process"/>
    <property type="evidence" value="ECO:0007669"/>
    <property type="project" value="UniProtKB-KW"/>
</dbReference>
<organism evidence="7 8">
    <name type="scientific">Wickerhamiella sorbophila</name>
    <dbReference type="NCBI Taxonomy" id="45607"/>
    <lineage>
        <taxon>Eukaryota</taxon>
        <taxon>Fungi</taxon>
        <taxon>Dikarya</taxon>
        <taxon>Ascomycota</taxon>
        <taxon>Saccharomycotina</taxon>
        <taxon>Dipodascomycetes</taxon>
        <taxon>Dipodascales</taxon>
        <taxon>Trichomonascaceae</taxon>
        <taxon>Wickerhamiella</taxon>
    </lineage>
</organism>
<keyword evidence="3" id="KW-0443">Lipid metabolism</keyword>
<keyword evidence="8" id="KW-1185">Reference proteome</keyword>
<accession>A0A2T0FPR0</accession>
<reference evidence="7 8" key="1">
    <citation type="submission" date="2017-04" db="EMBL/GenBank/DDBJ databases">
        <title>Genome sequencing of [Candida] sorbophila.</title>
        <authorList>
            <person name="Ahn J.O."/>
        </authorList>
    </citation>
    <scope>NUCLEOTIDE SEQUENCE [LARGE SCALE GENOMIC DNA]</scope>
    <source>
        <strain evidence="7 8">DS02</strain>
    </source>
</reference>